<reference evidence="1 2" key="1">
    <citation type="submission" date="2023-01" db="EMBL/GenBank/DDBJ databases">
        <title>Analysis of 21 Apiospora genomes using comparative genomics revels a genus with tremendous synthesis potential of carbohydrate active enzymes and secondary metabolites.</title>
        <authorList>
            <person name="Sorensen T."/>
        </authorList>
    </citation>
    <scope>NUCLEOTIDE SEQUENCE [LARGE SCALE GENOMIC DNA]</scope>
    <source>
        <strain evidence="1 2">CBS 83171</strain>
    </source>
</reference>
<evidence type="ECO:0000313" key="1">
    <source>
        <dbReference type="EMBL" id="KAK8078329.1"/>
    </source>
</evidence>
<name>A0ABR1W4C8_9PEZI</name>
<accession>A0ABR1W4C8</accession>
<sequence>MSTKAPRVSATRDREGDGVFDLSISAYTTSRNQQPSLRSASEERLMEFMRDRYELIEPFTSTKGPKYIPGLSGDGLYSLGVHRMVSHPPLELGVSMNQVKVYLLSYWSLLGQYRTDSDRDSNERARAKLVAGQASRKVYDWFRCHGRAEIIEQTYPTRSSTSDWHP</sequence>
<dbReference type="Proteomes" id="UP001446871">
    <property type="component" value="Unassembled WGS sequence"/>
</dbReference>
<keyword evidence="2" id="KW-1185">Reference proteome</keyword>
<gene>
    <name evidence="1" type="ORF">PG996_004499</name>
</gene>
<dbReference type="EMBL" id="JAQQWM010000002">
    <property type="protein sequence ID" value="KAK8078329.1"/>
    <property type="molecule type" value="Genomic_DNA"/>
</dbReference>
<evidence type="ECO:0000313" key="2">
    <source>
        <dbReference type="Proteomes" id="UP001446871"/>
    </source>
</evidence>
<comment type="caution">
    <text evidence="1">The sequence shown here is derived from an EMBL/GenBank/DDBJ whole genome shotgun (WGS) entry which is preliminary data.</text>
</comment>
<protein>
    <submittedName>
        <fullName evidence="1">Uncharacterized protein</fullName>
    </submittedName>
</protein>
<proteinExistence type="predicted"/>
<organism evidence="1 2">
    <name type="scientific">Apiospora saccharicola</name>
    <dbReference type="NCBI Taxonomy" id="335842"/>
    <lineage>
        <taxon>Eukaryota</taxon>
        <taxon>Fungi</taxon>
        <taxon>Dikarya</taxon>
        <taxon>Ascomycota</taxon>
        <taxon>Pezizomycotina</taxon>
        <taxon>Sordariomycetes</taxon>
        <taxon>Xylariomycetidae</taxon>
        <taxon>Amphisphaeriales</taxon>
        <taxon>Apiosporaceae</taxon>
        <taxon>Apiospora</taxon>
    </lineage>
</organism>